<evidence type="ECO:0000256" key="2">
    <source>
        <dbReference type="ARBA" id="ARBA00006419"/>
    </source>
</evidence>
<comment type="similarity">
    <text evidence="2">Belongs to the COG8 family.</text>
</comment>
<dbReference type="InterPro" id="IPR007255">
    <property type="entry name" value="COG8"/>
</dbReference>
<evidence type="ECO:0000256" key="8">
    <source>
        <dbReference type="ARBA" id="ARBA00031347"/>
    </source>
</evidence>
<evidence type="ECO:0000313" key="9">
    <source>
        <dbReference type="Proteomes" id="UP000695007"/>
    </source>
</evidence>
<evidence type="ECO:0000313" key="10">
    <source>
        <dbReference type="RefSeq" id="XP_011502345.1"/>
    </source>
</evidence>
<evidence type="ECO:0000256" key="3">
    <source>
        <dbReference type="ARBA" id="ARBA00020983"/>
    </source>
</evidence>
<dbReference type="GeneID" id="105365792"/>
<dbReference type="CTD" id="84342"/>
<dbReference type="SUPFAM" id="SSF74788">
    <property type="entry name" value="Cullin repeat-like"/>
    <property type="match status" value="1"/>
</dbReference>
<evidence type="ECO:0000256" key="5">
    <source>
        <dbReference type="ARBA" id="ARBA00022927"/>
    </source>
</evidence>
<dbReference type="GO" id="GO:0006891">
    <property type="term" value="P:intra-Golgi vesicle-mediated transport"/>
    <property type="evidence" value="ECO:0007669"/>
    <property type="project" value="TreeGrafter"/>
</dbReference>
<accession>A0AAJ6YQJ0</accession>
<dbReference type="Proteomes" id="UP000695007">
    <property type="component" value="Unplaced"/>
</dbReference>
<name>A0AAJ6YQJ0_9HYME</name>
<keyword evidence="6" id="KW-0333">Golgi apparatus</keyword>
<dbReference type="GO" id="GO:0000139">
    <property type="term" value="C:Golgi membrane"/>
    <property type="evidence" value="ECO:0007669"/>
    <property type="project" value="UniProtKB-SubCell"/>
</dbReference>
<evidence type="ECO:0000256" key="7">
    <source>
        <dbReference type="ARBA" id="ARBA00023136"/>
    </source>
</evidence>
<organism evidence="9 10">
    <name type="scientific">Ceratosolen solmsi marchali</name>
    <dbReference type="NCBI Taxonomy" id="326594"/>
    <lineage>
        <taxon>Eukaryota</taxon>
        <taxon>Metazoa</taxon>
        <taxon>Ecdysozoa</taxon>
        <taxon>Arthropoda</taxon>
        <taxon>Hexapoda</taxon>
        <taxon>Insecta</taxon>
        <taxon>Pterygota</taxon>
        <taxon>Neoptera</taxon>
        <taxon>Endopterygota</taxon>
        <taxon>Hymenoptera</taxon>
        <taxon>Apocrita</taxon>
        <taxon>Proctotrupomorpha</taxon>
        <taxon>Chalcidoidea</taxon>
        <taxon>Agaonidae</taxon>
        <taxon>Agaoninae</taxon>
        <taxon>Ceratosolen</taxon>
    </lineage>
</organism>
<evidence type="ECO:0000256" key="1">
    <source>
        <dbReference type="ARBA" id="ARBA00004395"/>
    </source>
</evidence>
<comment type="subcellular location">
    <subcellularLocation>
        <location evidence="1">Golgi apparatus membrane</location>
        <topology evidence="1">Peripheral membrane protein</topology>
    </subcellularLocation>
</comment>
<evidence type="ECO:0000256" key="4">
    <source>
        <dbReference type="ARBA" id="ARBA00022448"/>
    </source>
</evidence>
<dbReference type="AlphaFoldDB" id="A0AAJ6YQJ0"/>
<dbReference type="Pfam" id="PF04124">
    <property type="entry name" value="Dor1"/>
    <property type="match status" value="1"/>
</dbReference>
<keyword evidence="7" id="KW-0472">Membrane</keyword>
<dbReference type="GO" id="GO:0017119">
    <property type="term" value="C:Golgi transport complex"/>
    <property type="evidence" value="ECO:0007669"/>
    <property type="project" value="InterPro"/>
</dbReference>
<dbReference type="InterPro" id="IPR016159">
    <property type="entry name" value="Cullin_repeat-like_dom_sf"/>
</dbReference>
<protein>
    <recommendedName>
        <fullName evidence="3">Conserved oligomeric Golgi complex subunit 8</fullName>
    </recommendedName>
    <alternativeName>
        <fullName evidence="8">Component of oligomeric Golgi complex 8</fullName>
    </alternativeName>
</protein>
<proteinExistence type="inferred from homology"/>
<keyword evidence="4" id="KW-0813">Transport</keyword>
<dbReference type="PANTHER" id="PTHR21311:SF0">
    <property type="entry name" value="CONSERVED OLIGOMERIC GOLGI COMPLEX SUBUNIT 8"/>
    <property type="match status" value="1"/>
</dbReference>
<dbReference type="RefSeq" id="XP_011502345.1">
    <property type="nucleotide sequence ID" value="XM_011504043.1"/>
</dbReference>
<sequence length="551" mass="64053">MDIETEKIIELLFPCGIPESWKENSEFYQYLAKIGKYDIDELTKEPDRLTDKRIVIQQSIQDLISSNYITFVHNAQIFHEIFKEFNQTEDKLDDLLDKIPQFINQCKSFCNISEEVNIHRRLNNLILSKNAQLVEILELPQLMKSFLQNNEYSEALDISQYAKYINGKYGDIPVIVNVINDLESCWILMVKQVVTSLKDDLSLPKCLQLIGLLRSMDAFTDSELRIKFIQARDYWFQIFLNSISTKDTNAHLTRTIELSRIHLFNIVTQYKAIFNDYLTFDRGSTINDSAIFYQWLKEKVLLFLTTLEQDLPCVNSIDSILSQCTYFGLSFGRVGADFTGLIADIFIKIIDTKIKSNILKSTKKFEKNLENFTLAHTMQKSDIKSVPVIKSENPPEQLVEFYPLAEYCNDLIALFNELRLNVPIALVQSLTVFLQNSLRILAITMFSFYKNRDQILMPVDKQNMVQFFECLSEQLIPYIQFCIHALFPPNQVATYFGTSVSQLQKEEISYLNKKYIIEPIKSLLPIKNISVDTYLSNTFYSKDSLLIHKME</sequence>
<dbReference type="GO" id="GO:0015031">
    <property type="term" value="P:protein transport"/>
    <property type="evidence" value="ECO:0007669"/>
    <property type="project" value="UniProtKB-KW"/>
</dbReference>
<gene>
    <name evidence="10" type="primary">LOC105365792</name>
</gene>
<dbReference type="KEGG" id="csol:105365792"/>
<dbReference type="PANTHER" id="PTHR21311">
    <property type="entry name" value="CONSERVED OLIGOMERIC GOLGI COMPLEX COMPONENT 8"/>
    <property type="match status" value="1"/>
</dbReference>
<keyword evidence="5" id="KW-0653">Protein transport</keyword>
<evidence type="ECO:0000256" key="6">
    <source>
        <dbReference type="ARBA" id="ARBA00023034"/>
    </source>
</evidence>
<reference evidence="10" key="1">
    <citation type="submission" date="2025-08" db="UniProtKB">
        <authorList>
            <consortium name="RefSeq"/>
        </authorList>
    </citation>
    <scope>IDENTIFICATION</scope>
</reference>
<keyword evidence="9" id="KW-1185">Reference proteome</keyword>